<dbReference type="PRINTS" id="PR00502">
    <property type="entry name" value="NUDIXFAMILY"/>
</dbReference>
<dbReference type="InterPro" id="IPR000086">
    <property type="entry name" value="NUDIX_hydrolase_dom"/>
</dbReference>
<reference evidence="2 3" key="1">
    <citation type="submission" date="2020-01" db="EMBL/GenBank/DDBJ databases">
        <title>Aspergillus terreus IFO 6365 whole genome shotgun sequence.</title>
        <authorList>
            <person name="Kanamasa S."/>
            <person name="Takahashi H."/>
        </authorList>
    </citation>
    <scope>NUCLEOTIDE SEQUENCE [LARGE SCALE GENOMIC DNA]</scope>
    <source>
        <strain evidence="2 3">IFO 6365</strain>
    </source>
</reference>
<gene>
    <name evidence="2" type="ORF">ATEIFO6365_0003026900</name>
</gene>
<dbReference type="Pfam" id="PF00293">
    <property type="entry name" value="NUDIX"/>
    <property type="match status" value="1"/>
</dbReference>
<keyword evidence="3" id="KW-1185">Reference proteome</keyword>
<keyword evidence="1" id="KW-0378">Hydrolase</keyword>
<dbReference type="InterPro" id="IPR020476">
    <property type="entry name" value="Nudix_hydrolase"/>
</dbReference>
<dbReference type="PANTHER" id="PTHR16099">
    <property type="entry name" value="8-OXO-DGTP DIPHOSPHATES NUDT15"/>
    <property type="match status" value="1"/>
</dbReference>
<dbReference type="AlphaFoldDB" id="A0A5M3YTB3"/>
<dbReference type="FunFam" id="3.90.79.10:FF:000060">
    <property type="entry name" value="Nudix hydrolase 1"/>
    <property type="match status" value="1"/>
</dbReference>
<dbReference type="PROSITE" id="PS51462">
    <property type="entry name" value="NUDIX"/>
    <property type="match status" value="1"/>
</dbReference>
<dbReference type="GO" id="GO:0005829">
    <property type="term" value="C:cytosol"/>
    <property type="evidence" value="ECO:0007669"/>
    <property type="project" value="TreeGrafter"/>
</dbReference>
<dbReference type="GO" id="GO:0035539">
    <property type="term" value="F:8-oxo-7,8-dihydrodeoxyguanosine triphosphate pyrophosphatase activity"/>
    <property type="evidence" value="ECO:0007669"/>
    <property type="project" value="TreeGrafter"/>
</dbReference>
<dbReference type="Proteomes" id="UP000452235">
    <property type="component" value="Unassembled WGS sequence"/>
</dbReference>
<dbReference type="PANTHER" id="PTHR16099:SF5">
    <property type="entry name" value="NUCLEOTIDE TRIPHOSPHATE DIPHOSPHATASE NUDT15"/>
    <property type="match status" value="1"/>
</dbReference>
<dbReference type="GO" id="GO:0006203">
    <property type="term" value="P:dGTP catabolic process"/>
    <property type="evidence" value="ECO:0007669"/>
    <property type="project" value="TreeGrafter"/>
</dbReference>
<dbReference type="SUPFAM" id="SSF55811">
    <property type="entry name" value="Nudix"/>
    <property type="match status" value="1"/>
</dbReference>
<evidence type="ECO:0000256" key="1">
    <source>
        <dbReference type="ARBA" id="ARBA00022801"/>
    </source>
</evidence>
<organism evidence="2 3">
    <name type="scientific">Aspergillus terreus</name>
    <dbReference type="NCBI Taxonomy" id="33178"/>
    <lineage>
        <taxon>Eukaryota</taxon>
        <taxon>Fungi</taxon>
        <taxon>Dikarya</taxon>
        <taxon>Ascomycota</taxon>
        <taxon>Pezizomycotina</taxon>
        <taxon>Eurotiomycetes</taxon>
        <taxon>Eurotiomycetidae</taxon>
        <taxon>Eurotiales</taxon>
        <taxon>Aspergillaceae</taxon>
        <taxon>Aspergillus</taxon>
        <taxon>Aspergillus subgen. Circumdati</taxon>
    </lineage>
</organism>
<name>A0A5M3YTB3_ASPTE</name>
<dbReference type="EMBL" id="BLJY01000003">
    <property type="protein sequence ID" value="GFF14216.1"/>
    <property type="molecule type" value="Genomic_DNA"/>
</dbReference>
<dbReference type="VEuPathDB" id="FungiDB:ATEG_00266"/>
<evidence type="ECO:0000313" key="2">
    <source>
        <dbReference type="EMBL" id="GFF14216.1"/>
    </source>
</evidence>
<dbReference type="InterPro" id="IPR015797">
    <property type="entry name" value="NUDIX_hydrolase-like_dom_sf"/>
</dbReference>
<dbReference type="CDD" id="cd04678">
    <property type="entry name" value="NUDIX_MTH2_Nudt15"/>
    <property type="match status" value="1"/>
</dbReference>
<comment type="caution">
    <text evidence="2">The sequence shown here is derived from an EMBL/GenBank/DDBJ whole genome shotgun (WGS) entry which is preliminary data.</text>
</comment>
<dbReference type="OrthoDB" id="447842at2759"/>
<evidence type="ECO:0000313" key="3">
    <source>
        <dbReference type="Proteomes" id="UP000452235"/>
    </source>
</evidence>
<dbReference type="Gene3D" id="3.90.79.10">
    <property type="entry name" value="Nucleoside Triphosphate Pyrophosphohydrolase"/>
    <property type="match status" value="1"/>
</dbReference>
<accession>A0A5M3YTB3</accession>
<protein>
    <submittedName>
        <fullName evidence="2">7,8-dihydro-8-oxoguanine triphosphatase NUDT15</fullName>
    </submittedName>
</protein>
<proteinExistence type="predicted"/>
<sequence>MNPRIGVGVFVFNNQGQFLIGKRKGSHGSGTWALPGGHLEFGESFEECAAREILEETSLEVRDIQYMTATNDIMEAEGKHYVTIFVGARVVDGKQEAVIMEPEKCEEWQWVTLDDVCGFYEAYDSAEKEGTIDSFQGRRLFIPILNLFRQRGDLLESLVSGLW</sequence>